<organism evidence="1 2">
    <name type="scientific">Solanum tuberosum</name>
    <name type="common">Potato</name>
    <dbReference type="NCBI Taxonomy" id="4113"/>
    <lineage>
        <taxon>Eukaryota</taxon>
        <taxon>Viridiplantae</taxon>
        <taxon>Streptophyta</taxon>
        <taxon>Embryophyta</taxon>
        <taxon>Tracheophyta</taxon>
        <taxon>Spermatophyta</taxon>
        <taxon>Magnoliopsida</taxon>
        <taxon>eudicotyledons</taxon>
        <taxon>Gunneridae</taxon>
        <taxon>Pentapetalae</taxon>
        <taxon>asterids</taxon>
        <taxon>lamiids</taxon>
        <taxon>Solanales</taxon>
        <taxon>Solanaceae</taxon>
        <taxon>Solanoideae</taxon>
        <taxon>Solaneae</taxon>
        <taxon>Solanum</taxon>
    </lineage>
</organism>
<dbReference type="Gramene" id="PGSC0003DMT400031413">
    <property type="protein sequence ID" value="PGSC0003DMT400031413"/>
    <property type="gene ID" value="PGSC0003DMG400012042"/>
</dbReference>
<dbReference type="PANTHER" id="PTHR11439">
    <property type="entry name" value="GAG-POL-RELATED RETROTRANSPOSON"/>
    <property type="match status" value="1"/>
</dbReference>
<evidence type="ECO:0000313" key="2">
    <source>
        <dbReference type="Proteomes" id="UP000011115"/>
    </source>
</evidence>
<evidence type="ECO:0000313" key="1">
    <source>
        <dbReference type="EnsemblPlants" id="PGSC0003DMT400031413"/>
    </source>
</evidence>
<proteinExistence type="predicted"/>
<accession>M1AVM4</accession>
<name>M1AVM4_SOLTU</name>
<dbReference type="eggNOG" id="KOG0017">
    <property type="taxonomic scope" value="Eukaryota"/>
</dbReference>
<keyword evidence="2" id="KW-1185">Reference proteome</keyword>
<dbReference type="AlphaFoldDB" id="M1AVM4"/>
<dbReference type="STRING" id="4113.M1AVM4"/>
<dbReference type="PANTHER" id="PTHR11439:SF497">
    <property type="entry name" value="CYSTEINE-RICH RLK (RECEPTOR-LIKE PROTEIN KINASE) 8"/>
    <property type="match status" value="1"/>
</dbReference>
<dbReference type="PaxDb" id="4113-PGSC0003DMT400031413"/>
<reference evidence="2" key="1">
    <citation type="journal article" date="2011" name="Nature">
        <title>Genome sequence and analysis of the tuber crop potato.</title>
        <authorList>
            <consortium name="The Potato Genome Sequencing Consortium"/>
        </authorList>
    </citation>
    <scope>NUCLEOTIDE SEQUENCE [LARGE SCALE GENOMIC DNA]</scope>
    <source>
        <strain evidence="2">cv. DM1-3 516 R44</strain>
    </source>
</reference>
<dbReference type="EnsemblPlants" id="PGSC0003DMT400031413">
    <property type="protein sequence ID" value="PGSC0003DMT400031413"/>
    <property type="gene ID" value="PGSC0003DMG400012042"/>
</dbReference>
<reference evidence="1" key="2">
    <citation type="submission" date="2015-06" db="UniProtKB">
        <authorList>
            <consortium name="EnsemblPlants"/>
        </authorList>
    </citation>
    <scope>IDENTIFICATION</scope>
    <source>
        <strain evidence="1">DM1-3 516 R44</strain>
    </source>
</reference>
<protein>
    <recommendedName>
        <fullName evidence="3">Copia protein</fullName>
    </recommendedName>
</protein>
<evidence type="ECO:0008006" key="3">
    <source>
        <dbReference type="Google" id="ProtNLM"/>
    </source>
</evidence>
<dbReference type="CDD" id="cd09272">
    <property type="entry name" value="RNase_HI_RT_Ty1"/>
    <property type="match status" value="1"/>
</dbReference>
<dbReference type="InParanoid" id="M1AVM4"/>
<dbReference type="Proteomes" id="UP000011115">
    <property type="component" value="Unassembled WGS sequence"/>
</dbReference>
<dbReference type="OMA" id="HEQTEHI"/>
<sequence length="163" mass="18795">MVGYADVDWEGCPDSRRSTTGWCMMIGSCMISWKCKKQSPTSKSSTKAEYRSMFTGCSEIIWLGRLLSKLDIKIEESTTLYGENTRAIRITINPVHHGNTKHIDVDCYYIRELVVDQIINLKYISSKDQLIDLFTKVMSRSKHNYLLSKLMLCDAQNWFEGEC</sequence>
<dbReference type="HOGENOM" id="CLU_001650_6_2_1"/>